<dbReference type="EMBL" id="VZZJ01000012">
    <property type="protein sequence ID" value="KAB1072595.1"/>
    <property type="molecule type" value="Genomic_DNA"/>
</dbReference>
<gene>
    <name evidence="3" type="ORF">F6X51_14995</name>
</gene>
<organism evidence="3 4">
    <name type="scientific">Methylobacterium planeticum</name>
    <dbReference type="NCBI Taxonomy" id="2615211"/>
    <lineage>
        <taxon>Bacteria</taxon>
        <taxon>Pseudomonadati</taxon>
        <taxon>Pseudomonadota</taxon>
        <taxon>Alphaproteobacteria</taxon>
        <taxon>Hyphomicrobiales</taxon>
        <taxon>Methylobacteriaceae</taxon>
        <taxon>Methylobacterium</taxon>
    </lineage>
</organism>
<protein>
    <recommendedName>
        <fullName evidence="5">Phospholipase A2 domain-containing protein</fullName>
    </recommendedName>
</protein>
<feature type="region of interest" description="Disordered" evidence="1">
    <location>
        <begin position="138"/>
        <end position="160"/>
    </location>
</feature>
<feature type="signal peptide" evidence="2">
    <location>
        <begin position="1"/>
        <end position="21"/>
    </location>
</feature>
<evidence type="ECO:0000313" key="4">
    <source>
        <dbReference type="Proteomes" id="UP000441523"/>
    </source>
</evidence>
<comment type="caution">
    <text evidence="3">The sequence shown here is derived from an EMBL/GenBank/DDBJ whole genome shotgun (WGS) entry which is preliminary data.</text>
</comment>
<proteinExistence type="predicted"/>
<accession>A0A6N6MT00</accession>
<dbReference type="GO" id="GO:0050482">
    <property type="term" value="P:arachidonate secretion"/>
    <property type="evidence" value="ECO:0007669"/>
    <property type="project" value="InterPro"/>
</dbReference>
<evidence type="ECO:0000256" key="1">
    <source>
        <dbReference type="SAM" id="MobiDB-lite"/>
    </source>
</evidence>
<dbReference type="RefSeq" id="WP_150964485.1">
    <property type="nucleotide sequence ID" value="NZ_VZZJ01000012.1"/>
</dbReference>
<evidence type="ECO:0000256" key="2">
    <source>
        <dbReference type="SAM" id="SignalP"/>
    </source>
</evidence>
<reference evidence="3 4" key="1">
    <citation type="submission" date="2019-09" db="EMBL/GenBank/DDBJ databases">
        <title>YIM 132548 draft genome.</title>
        <authorList>
            <person name="Jiang L."/>
        </authorList>
    </citation>
    <scope>NUCLEOTIDE SEQUENCE [LARGE SCALE GENOMIC DNA]</scope>
    <source>
        <strain evidence="3 4">YIM 132548</strain>
    </source>
</reference>
<dbReference type="InterPro" id="IPR036444">
    <property type="entry name" value="PLipase_A2_dom_sf"/>
</dbReference>
<feature type="compositionally biased region" description="Acidic residues" evidence="1">
    <location>
        <begin position="151"/>
        <end position="160"/>
    </location>
</feature>
<dbReference type="Proteomes" id="UP000441523">
    <property type="component" value="Unassembled WGS sequence"/>
</dbReference>
<name>A0A6N6MT00_9HYPH</name>
<feature type="chain" id="PRO_5026892509" description="Phospholipase A2 domain-containing protein" evidence="2">
    <location>
        <begin position="22"/>
        <end position="160"/>
    </location>
</feature>
<sequence length="160" mass="16405">MLGKFTCSLLVSACLAGPAFAQSAPVLPTAPTVHGPALLVHGNYCGPGNNAPLAPTDALDAACARHDACTPEGGLPSKACNQRLEREAARISRDPRQPEDLRAMAGLISAGASLMLSDSESRQGHALLPAGLNRVVASPEPLSTDLPADLLMDEGDTGDE</sequence>
<dbReference type="GO" id="GO:0006644">
    <property type="term" value="P:phospholipid metabolic process"/>
    <property type="evidence" value="ECO:0007669"/>
    <property type="project" value="InterPro"/>
</dbReference>
<keyword evidence="2" id="KW-0732">Signal</keyword>
<keyword evidence="4" id="KW-1185">Reference proteome</keyword>
<dbReference type="GO" id="GO:0004623">
    <property type="term" value="F:phospholipase A2 activity"/>
    <property type="evidence" value="ECO:0007669"/>
    <property type="project" value="InterPro"/>
</dbReference>
<evidence type="ECO:0008006" key="5">
    <source>
        <dbReference type="Google" id="ProtNLM"/>
    </source>
</evidence>
<dbReference type="SUPFAM" id="SSF48619">
    <property type="entry name" value="Phospholipase A2, PLA2"/>
    <property type="match status" value="1"/>
</dbReference>
<evidence type="ECO:0000313" key="3">
    <source>
        <dbReference type="EMBL" id="KAB1072595.1"/>
    </source>
</evidence>
<dbReference type="AlphaFoldDB" id="A0A6N6MT00"/>
<dbReference type="Gene3D" id="1.20.90.10">
    <property type="entry name" value="Phospholipase A2 domain"/>
    <property type="match status" value="1"/>
</dbReference>